<comment type="caution">
    <text evidence="2">The sequence shown here is derived from an EMBL/GenBank/DDBJ whole genome shotgun (WGS) entry which is preliminary data.</text>
</comment>
<dbReference type="PANTHER" id="PTHR43190">
    <property type="entry name" value="N-ACETYL-D-GLUCOSAMINE KINASE"/>
    <property type="match status" value="1"/>
</dbReference>
<feature type="domain" description="ATPase BadF/BadG/BcrA/BcrD type" evidence="1">
    <location>
        <begin position="8"/>
        <end position="302"/>
    </location>
</feature>
<accession>A0ABT7S417</accession>
<evidence type="ECO:0000313" key="3">
    <source>
        <dbReference type="Proteomes" id="UP001321453"/>
    </source>
</evidence>
<dbReference type="Gene3D" id="3.30.420.40">
    <property type="match status" value="2"/>
</dbReference>
<dbReference type="Pfam" id="PF01869">
    <property type="entry name" value="BcrAD_BadFG"/>
    <property type="match status" value="1"/>
</dbReference>
<dbReference type="InterPro" id="IPR002731">
    <property type="entry name" value="ATPase_BadF"/>
</dbReference>
<protein>
    <submittedName>
        <fullName evidence="2">BadF/BadG/BcrA/BcrD ATPase family protein</fullName>
    </submittedName>
</protein>
<dbReference type="Proteomes" id="UP001321453">
    <property type="component" value="Unassembled WGS sequence"/>
</dbReference>
<proteinExistence type="predicted"/>
<gene>
    <name evidence="2" type="ORF">QRT05_03390</name>
</gene>
<evidence type="ECO:0000259" key="1">
    <source>
        <dbReference type="Pfam" id="PF01869"/>
    </source>
</evidence>
<keyword evidence="3" id="KW-1185">Reference proteome</keyword>
<dbReference type="InterPro" id="IPR043129">
    <property type="entry name" value="ATPase_NBD"/>
</dbReference>
<dbReference type="EMBL" id="JAUCGR010000001">
    <property type="protein sequence ID" value="MDM7830365.1"/>
    <property type="molecule type" value="Genomic_DNA"/>
</dbReference>
<organism evidence="2 3">
    <name type="scientific">Cellulomonas edaphi</name>
    <dbReference type="NCBI Taxonomy" id="3053468"/>
    <lineage>
        <taxon>Bacteria</taxon>
        <taxon>Bacillati</taxon>
        <taxon>Actinomycetota</taxon>
        <taxon>Actinomycetes</taxon>
        <taxon>Micrococcales</taxon>
        <taxon>Cellulomonadaceae</taxon>
        <taxon>Cellulomonas</taxon>
    </lineage>
</organism>
<sequence length="329" mass="33271">MTEVLLAVDGGGSKTDVLAIGLDGTVLAHARGGGSCPQVIGVDPALAVVDALVTTVLDEVPGARVVRAGVYLSGLDLPVEIATFTAALAALPWFPRDAAVVDNDTFALLRAGTQADEGVAVVCGTGINCVGRRADGATARFPALGRISGDWGGGWELGEQAVWHAARALDGRGPTTSLTALVPSALDRTDMLAVIEDLHFGRLSDRAYTLLAPVLLAASAAGDAVARSVVERQADEIAALALAALARLDLMDSDVPVVLGGGVMAARDAILTDGIRSRIVAAAPRAVLSFVTERPVLGAALLVVEAAGAGTAAEQRVRSTVGAHAALAT</sequence>
<dbReference type="PANTHER" id="PTHR43190:SF3">
    <property type="entry name" value="N-ACETYL-D-GLUCOSAMINE KINASE"/>
    <property type="match status" value="1"/>
</dbReference>
<evidence type="ECO:0000313" key="2">
    <source>
        <dbReference type="EMBL" id="MDM7830365.1"/>
    </source>
</evidence>
<reference evidence="2 3" key="1">
    <citation type="submission" date="2023-06" db="EMBL/GenBank/DDBJ databases">
        <title>Cellulomonas sp. MW9 Whole genome sequence.</title>
        <authorList>
            <person name="Park S."/>
        </authorList>
    </citation>
    <scope>NUCLEOTIDE SEQUENCE [LARGE SCALE GENOMIC DNA]</scope>
    <source>
        <strain evidence="2 3">MW9</strain>
    </source>
</reference>
<dbReference type="RefSeq" id="WP_289445268.1">
    <property type="nucleotide sequence ID" value="NZ_JAUCGR010000001.1"/>
</dbReference>
<dbReference type="SUPFAM" id="SSF53067">
    <property type="entry name" value="Actin-like ATPase domain"/>
    <property type="match status" value="2"/>
</dbReference>
<name>A0ABT7S417_9CELL</name>
<dbReference type="InterPro" id="IPR052519">
    <property type="entry name" value="Euk-type_GlcNAc_Kinase"/>
</dbReference>